<reference evidence="2" key="1">
    <citation type="journal article" date="1995" name="Arch. Microbiol.">
        <title>Characterization of the Rhodococcus sp. NI86/21 gene encoding alcohol:N,N'-dimethyl-4-nitrosoaniline oxidoreductase inducible by atrazine and thiocarbamate herbicides.</title>
        <authorList>
            <person name="Nagy I."/>
            <person name="Verheijen S."/>
            <person name="De Schrijver A."/>
            <person name="Van Damme J."/>
            <person name="Proost P."/>
            <person name="Schoofs G."/>
            <person name="Vanderleyden J."/>
            <person name="De Mot R."/>
        </authorList>
    </citation>
    <scope>NUCLEOTIDE SEQUENCE</scope>
    <source>
        <strain evidence="2">NI86/21</strain>
    </source>
</reference>
<dbReference type="AlphaFoldDB" id="Q53064"/>
<name>Q53064_RHOER</name>
<evidence type="ECO:0000313" key="2">
    <source>
        <dbReference type="EMBL" id="AAB80773.1"/>
    </source>
</evidence>
<accession>Q53064</accession>
<dbReference type="EMBL" id="U21071">
    <property type="protein sequence ID" value="AAB80773.1"/>
    <property type="molecule type" value="Genomic_DNA"/>
</dbReference>
<organism evidence="2">
    <name type="scientific">Rhodococcus erythropolis</name>
    <name type="common">Arthrobacter picolinophilus</name>
    <dbReference type="NCBI Taxonomy" id="1833"/>
    <lineage>
        <taxon>Bacteria</taxon>
        <taxon>Bacillati</taxon>
        <taxon>Actinomycetota</taxon>
        <taxon>Actinomycetes</taxon>
        <taxon>Mycobacteriales</taxon>
        <taxon>Nocardiaceae</taxon>
        <taxon>Rhodococcus</taxon>
        <taxon>Rhodococcus erythropolis group</taxon>
    </lineage>
</organism>
<feature type="compositionally biased region" description="Basic and acidic residues" evidence="1">
    <location>
        <begin position="79"/>
        <end position="90"/>
    </location>
</feature>
<feature type="compositionally biased region" description="Polar residues" evidence="1">
    <location>
        <begin position="94"/>
        <end position="109"/>
    </location>
</feature>
<proteinExistence type="predicted"/>
<feature type="compositionally biased region" description="Basic residues" evidence="1">
    <location>
        <begin position="188"/>
        <end position="197"/>
    </location>
</feature>
<protein>
    <submittedName>
        <fullName evidence="2">Uncharacterized protein</fullName>
    </submittedName>
</protein>
<reference evidence="2" key="2">
    <citation type="journal article" date="1995" name="J. Bacteriol.">
        <title>Degradation of the thiocarbamate herbicide EPTC (S-ethyl dipropylcarbamothioate) and biosafening by Rhodococcus sp. strain NI86/21 involve an inducible cytochrome P-450 system and aldehyde dehydrogenase.</title>
        <authorList>
            <person name="Nagy I."/>
            <person name="Schoofs G."/>
            <person name="Compernolle F."/>
            <person name="Proost P."/>
            <person name="Vanderleyden J."/>
            <person name="de Mot R."/>
        </authorList>
    </citation>
    <scope>NUCLEOTIDE SEQUENCE</scope>
    <source>
        <strain evidence="2">NI86/21</strain>
    </source>
</reference>
<feature type="region of interest" description="Disordered" evidence="1">
    <location>
        <begin position="75"/>
        <end position="109"/>
    </location>
</feature>
<feature type="region of interest" description="Disordered" evidence="1">
    <location>
        <begin position="186"/>
        <end position="205"/>
    </location>
</feature>
<evidence type="ECO:0000256" key="1">
    <source>
        <dbReference type="SAM" id="MobiDB-lite"/>
    </source>
</evidence>
<sequence>MSSGCVRQVFSRTGRFRSGIRRAVPAGRSKAHAERVASRAEVADGLPTALGIDEDQEVGRYAEYNERAAEVGDYFETPEAEKGFNPHKDDDDVSMTSSDAELSVDTGSETGRRGVSYTVDVDRAASAVVGDLSTSVAAAVVGSLSWDDPTSILAWLDAYDPSKAYADVSDDGPLTQAQLNRLVERSKRSCKHSRPLHSPKALPMRPTANLLRAQRTTTSNSRATRCFGG</sequence>